<gene>
    <name evidence="1" type="ordered locus">GbCGDNIH1_0479</name>
</gene>
<dbReference type="STRING" id="391165.GbCGDNIH1_0479"/>
<dbReference type="Proteomes" id="UP000001963">
    <property type="component" value="Chromosome"/>
</dbReference>
<dbReference type="KEGG" id="gbe:GbCGDNIH1_0479"/>
<evidence type="ECO:0000313" key="2">
    <source>
        <dbReference type="Proteomes" id="UP000001963"/>
    </source>
</evidence>
<dbReference type="HOGENOM" id="CLU_3043913_0_0_5"/>
<proteinExistence type="predicted"/>
<dbReference type="EMBL" id="CP000394">
    <property type="protein sequence ID" value="ABI61377.1"/>
    <property type="molecule type" value="Genomic_DNA"/>
</dbReference>
<dbReference type="AlphaFoldDB" id="Q0BUX5"/>
<accession>Q0BUX5</accession>
<organism evidence="1 2">
    <name type="scientific">Granulibacter bethesdensis (strain ATCC BAA-1260 / CGDNIH1)</name>
    <dbReference type="NCBI Taxonomy" id="391165"/>
    <lineage>
        <taxon>Bacteria</taxon>
        <taxon>Pseudomonadati</taxon>
        <taxon>Pseudomonadota</taxon>
        <taxon>Alphaproteobacteria</taxon>
        <taxon>Acetobacterales</taxon>
        <taxon>Acetobacteraceae</taxon>
        <taxon>Granulibacter</taxon>
    </lineage>
</organism>
<sequence>MLLRPEKLPFQQKRHLIQNESLPSCYQHRPLPGGIMAATFYELIRFGPGRNAEP</sequence>
<protein>
    <submittedName>
        <fullName evidence="1">Uncharacterized protein</fullName>
    </submittedName>
</protein>
<name>Q0BUX5_GRABC</name>
<evidence type="ECO:0000313" key="1">
    <source>
        <dbReference type="EMBL" id="ABI61377.1"/>
    </source>
</evidence>
<keyword evidence="2" id="KW-1185">Reference proteome</keyword>
<reference evidence="1 2" key="1">
    <citation type="journal article" date="2007" name="J. Bacteriol.">
        <title>Genome sequence analysis of the emerging human pathogenic acetic acid bacterium Granulibacter bethesdensis.</title>
        <authorList>
            <person name="Greenberg D.E."/>
            <person name="Porcella S.F."/>
            <person name="Zelazny A.M."/>
            <person name="Virtaneva K."/>
            <person name="Sturdevant D.E."/>
            <person name="Kupko J.J.III."/>
            <person name="Barbian K.D."/>
            <person name="Babar A."/>
            <person name="Dorward D.W."/>
            <person name="Holland S.M."/>
        </authorList>
    </citation>
    <scope>NUCLEOTIDE SEQUENCE [LARGE SCALE GENOMIC DNA]</scope>
    <source>
        <strain evidence="2">ATCC BAA-1260 / CGDNIH1</strain>
    </source>
</reference>